<protein>
    <recommendedName>
        <fullName evidence="3">Peptidase A2 domain-containing protein</fullName>
    </recommendedName>
</protein>
<evidence type="ECO:0000313" key="2">
    <source>
        <dbReference type="Proteomes" id="UP000309215"/>
    </source>
</evidence>
<dbReference type="PROSITE" id="PS00141">
    <property type="entry name" value="ASP_PROTEASE"/>
    <property type="match status" value="1"/>
</dbReference>
<dbReference type="AlphaFoldDB" id="A0A4U1JI16"/>
<dbReference type="SUPFAM" id="SSF50630">
    <property type="entry name" value="Acid proteases"/>
    <property type="match status" value="1"/>
</dbReference>
<organism evidence="1 2">
    <name type="scientific">Polyangium fumosum</name>
    <dbReference type="NCBI Taxonomy" id="889272"/>
    <lineage>
        <taxon>Bacteria</taxon>
        <taxon>Pseudomonadati</taxon>
        <taxon>Myxococcota</taxon>
        <taxon>Polyangia</taxon>
        <taxon>Polyangiales</taxon>
        <taxon>Polyangiaceae</taxon>
        <taxon>Polyangium</taxon>
    </lineage>
</organism>
<evidence type="ECO:0008006" key="3">
    <source>
        <dbReference type="Google" id="ProtNLM"/>
    </source>
</evidence>
<proteinExistence type="predicted"/>
<reference evidence="1 2" key="1">
    <citation type="submission" date="2019-04" db="EMBL/GenBank/DDBJ databases">
        <authorList>
            <person name="Li Y."/>
            <person name="Wang J."/>
        </authorList>
    </citation>
    <scope>NUCLEOTIDE SEQUENCE [LARGE SCALE GENOMIC DNA]</scope>
    <source>
        <strain evidence="1 2">DSM 14668</strain>
    </source>
</reference>
<dbReference type="InterPro" id="IPR001969">
    <property type="entry name" value="Aspartic_peptidase_AS"/>
</dbReference>
<dbReference type="Gene3D" id="2.40.70.10">
    <property type="entry name" value="Acid Proteases"/>
    <property type="match status" value="1"/>
</dbReference>
<dbReference type="GO" id="GO:0004190">
    <property type="term" value="F:aspartic-type endopeptidase activity"/>
    <property type="evidence" value="ECO:0007669"/>
    <property type="project" value="InterPro"/>
</dbReference>
<dbReference type="Pfam" id="PF13650">
    <property type="entry name" value="Asp_protease_2"/>
    <property type="match status" value="1"/>
</dbReference>
<comment type="caution">
    <text evidence="1">The sequence shown here is derived from an EMBL/GenBank/DDBJ whole genome shotgun (WGS) entry which is preliminary data.</text>
</comment>
<sequence>MPSPPRTDCGGLVQLVVDTGASYVTLPRALAERLGLDLAGAPKVVEEVGSRALRVRGRGIDPLHRKSKVNHAASCSRLQPRAPLDGIPRGLQLRSLEFELGRRRQWR</sequence>
<dbReference type="Proteomes" id="UP000309215">
    <property type="component" value="Unassembled WGS sequence"/>
</dbReference>
<gene>
    <name evidence="1" type="ORF">E8A74_03995</name>
</gene>
<keyword evidence="2" id="KW-1185">Reference proteome</keyword>
<dbReference type="OrthoDB" id="7595324at2"/>
<dbReference type="GO" id="GO:0006508">
    <property type="term" value="P:proteolysis"/>
    <property type="evidence" value="ECO:0007669"/>
    <property type="project" value="InterPro"/>
</dbReference>
<dbReference type="InterPro" id="IPR021109">
    <property type="entry name" value="Peptidase_aspartic_dom_sf"/>
</dbReference>
<accession>A0A4U1JI16</accession>
<dbReference type="EMBL" id="SSMQ01000003">
    <property type="protein sequence ID" value="TKD12278.1"/>
    <property type="molecule type" value="Genomic_DNA"/>
</dbReference>
<evidence type="ECO:0000313" key="1">
    <source>
        <dbReference type="EMBL" id="TKD12278.1"/>
    </source>
</evidence>
<name>A0A4U1JI16_9BACT</name>